<dbReference type="Gene3D" id="3.40.50.1000">
    <property type="entry name" value="HAD superfamily/HAD-like"/>
    <property type="match status" value="1"/>
</dbReference>
<dbReference type="EMBL" id="DVNZ01000014">
    <property type="protein sequence ID" value="HIU93593.1"/>
    <property type="molecule type" value="Genomic_DNA"/>
</dbReference>
<comment type="caution">
    <text evidence="1">The sequence shown here is derived from an EMBL/GenBank/DDBJ whole genome shotgun (WGS) entry which is preliminary data.</text>
</comment>
<dbReference type="Gene3D" id="1.10.150.240">
    <property type="entry name" value="Putative phosphatase, domain 2"/>
    <property type="match status" value="1"/>
</dbReference>
<proteinExistence type="predicted"/>
<dbReference type="SUPFAM" id="SSF56784">
    <property type="entry name" value="HAD-like"/>
    <property type="match status" value="1"/>
</dbReference>
<organism evidence="1 2">
    <name type="scientific">Candidatus Aphodomorpha intestinavium</name>
    <dbReference type="NCBI Taxonomy" id="2840672"/>
    <lineage>
        <taxon>Bacteria</taxon>
        <taxon>Bacillati</taxon>
        <taxon>Bacillota</taxon>
        <taxon>Clostridia</taxon>
        <taxon>Eubacteriales</taxon>
        <taxon>Candidatus Aphodomorpha</taxon>
    </lineage>
</organism>
<dbReference type="GO" id="GO:0005829">
    <property type="term" value="C:cytosol"/>
    <property type="evidence" value="ECO:0007669"/>
    <property type="project" value="TreeGrafter"/>
</dbReference>
<dbReference type="InterPro" id="IPR023198">
    <property type="entry name" value="PGP-like_dom2"/>
</dbReference>
<dbReference type="GO" id="GO:0008967">
    <property type="term" value="F:phosphoglycolate phosphatase activity"/>
    <property type="evidence" value="ECO:0007669"/>
    <property type="project" value="TreeGrafter"/>
</dbReference>
<dbReference type="PANTHER" id="PTHR43434:SF1">
    <property type="entry name" value="PHOSPHOGLYCOLATE PHOSPHATASE"/>
    <property type="match status" value="1"/>
</dbReference>
<dbReference type="AlphaFoldDB" id="A0A9D1SRZ6"/>
<keyword evidence="1" id="KW-0378">Hydrolase</keyword>
<dbReference type="GO" id="GO:0006281">
    <property type="term" value="P:DNA repair"/>
    <property type="evidence" value="ECO:0007669"/>
    <property type="project" value="TreeGrafter"/>
</dbReference>
<dbReference type="InterPro" id="IPR023214">
    <property type="entry name" value="HAD_sf"/>
</dbReference>
<protein>
    <submittedName>
        <fullName evidence="1">HAD family hydrolase</fullName>
    </submittedName>
</protein>
<gene>
    <name evidence="1" type="ORF">IAD24_00400</name>
</gene>
<dbReference type="InterPro" id="IPR036412">
    <property type="entry name" value="HAD-like_sf"/>
</dbReference>
<reference evidence="1" key="2">
    <citation type="journal article" date="2021" name="PeerJ">
        <title>Extensive microbial diversity within the chicken gut microbiome revealed by metagenomics and culture.</title>
        <authorList>
            <person name="Gilroy R."/>
            <person name="Ravi A."/>
            <person name="Getino M."/>
            <person name="Pursley I."/>
            <person name="Horton D.L."/>
            <person name="Alikhan N.F."/>
            <person name="Baker D."/>
            <person name="Gharbi K."/>
            <person name="Hall N."/>
            <person name="Watson M."/>
            <person name="Adriaenssens E.M."/>
            <person name="Foster-Nyarko E."/>
            <person name="Jarju S."/>
            <person name="Secka A."/>
            <person name="Antonio M."/>
            <person name="Oren A."/>
            <person name="Chaudhuri R.R."/>
            <person name="La Ragione R."/>
            <person name="Hildebrand F."/>
            <person name="Pallen M.J."/>
        </authorList>
    </citation>
    <scope>NUCLEOTIDE SEQUENCE</scope>
    <source>
        <strain evidence="1">ChiGjej2B2-16831</strain>
    </source>
</reference>
<sequence>MEQGKGTRLVIWDWNGTLLDDTELCYRIANDMRVERGMAPLPDVEAYRRVFRFPIIDYYRAMGYTFETESYESISVEFHRLYEARSQDCPLYPEAKDALLAVRRRGVEQLLLSVSKQERLERQARAAGVDGCFSHILGQRDDLGAGKAEMARQVIAGSGLSPQQALFVGDTDHDAQIAAAVGCRCVLLTKGHQSRETLRRCGVPLVDSLLDLLPLL</sequence>
<dbReference type="PANTHER" id="PTHR43434">
    <property type="entry name" value="PHOSPHOGLYCOLATE PHOSPHATASE"/>
    <property type="match status" value="1"/>
</dbReference>
<dbReference type="Pfam" id="PF00702">
    <property type="entry name" value="Hydrolase"/>
    <property type="match status" value="1"/>
</dbReference>
<name>A0A9D1SRZ6_9FIRM</name>
<accession>A0A9D1SRZ6</accession>
<evidence type="ECO:0000313" key="2">
    <source>
        <dbReference type="Proteomes" id="UP000824128"/>
    </source>
</evidence>
<dbReference type="SFLD" id="SFLDG01129">
    <property type="entry name" value="C1.5:_HAD__Beta-PGM__Phosphata"/>
    <property type="match status" value="1"/>
</dbReference>
<reference evidence="1" key="1">
    <citation type="submission" date="2020-10" db="EMBL/GenBank/DDBJ databases">
        <authorList>
            <person name="Gilroy R."/>
        </authorList>
    </citation>
    <scope>NUCLEOTIDE SEQUENCE</scope>
    <source>
        <strain evidence="1">ChiGjej2B2-16831</strain>
    </source>
</reference>
<dbReference type="SFLD" id="SFLDS00003">
    <property type="entry name" value="Haloacid_Dehalogenase"/>
    <property type="match status" value="1"/>
</dbReference>
<dbReference type="Proteomes" id="UP000824128">
    <property type="component" value="Unassembled WGS sequence"/>
</dbReference>
<evidence type="ECO:0000313" key="1">
    <source>
        <dbReference type="EMBL" id="HIU93593.1"/>
    </source>
</evidence>
<dbReference type="InterPro" id="IPR050155">
    <property type="entry name" value="HAD-like_hydrolase_sf"/>
</dbReference>